<dbReference type="OMA" id="GIVECEC"/>
<evidence type="ECO:0000256" key="2">
    <source>
        <dbReference type="SAM" id="MobiDB-lite"/>
    </source>
</evidence>
<dbReference type="RefSeq" id="XP_038062887.1">
    <property type="nucleotide sequence ID" value="XM_038206959.1"/>
</dbReference>
<dbReference type="GO" id="GO:0006281">
    <property type="term" value="P:DNA repair"/>
    <property type="evidence" value="ECO:0007669"/>
    <property type="project" value="UniProtKB-ARBA"/>
</dbReference>
<dbReference type="OrthoDB" id="5918941at2759"/>
<accession>A0A914AGP7</accession>
<dbReference type="InterPro" id="IPR011335">
    <property type="entry name" value="Restrct_endonuc-II-like"/>
</dbReference>
<keyword evidence="5" id="KW-1185">Reference proteome</keyword>
<dbReference type="AlphaFoldDB" id="A0A914AGP7"/>
<dbReference type="GO" id="GO:0008270">
    <property type="term" value="F:zinc ion binding"/>
    <property type="evidence" value="ECO:0007669"/>
    <property type="project" value="UniProtKB-KW"/>
</dbReference>
<keyword evidence="1" id="KW-0479">Metal-binding</keyword>
<dbReference type="PANTHER" id="PTHR47526">
    <property type="entry name" value="ATP-DEPENDENT DNA HELICASE"/>
    <property type="match status" value="1"/>
</dbReference>
<organism evidence="4 5">
    <name type="scientific">Patiria miniata</name>
    <name type="common">Bat star</name>
    <name type="synonym">Asterina miniata</name>
    <dbReference type="NCBI Taxonomy" id="46514"/>
    <lineage>
        <taxon>Eukaryota</taxon>
        <taxon>Metazoa</taxon>
        <taxon>Echinodermata</taxon>
        <taxon>Eleutherozoa</taxon>
        <taxon>Asterozoa</taxon>
        <taxon>Asteroidea</taxon>
        <taxon>Valvatacea</taxon>
        <taxon>Valvatida</taxon>
        <taxon>Asterinidae</taxon>
        <taxon>Patiria</taxon>
    </lineage>
</organism>
<feature type="region of interest" description="Disordered" evidence="2">
    <location>
        <begin position="219"/>
        <end position="239"/>
    </location>
</feature>
<keyword evidence="1" id="KW-0862">Zinc</keyword>
<reference evidence="4" key="1">
    <citation type="submission" date="2022-11" db="UniProtKB">
        <authorList>
            <consortium name="EnsemblMetazoa"/>
        </authorList>
    </citation>
    <scope>IDENTIFICATION</scope>
</reference>
<dbReference type="Proteomes" id="UP000887568">
    <property type="component" value="Unplaced"/>
</dbReference>
<dbReference type="InterPro" id="IPR007527">
    <property type="entry name" value="Znf_SWIM"/>
</dbReference>
<sequence>MTDDTMEAAAPCTSRPHLSSYAEKLQIEDPLAYGRYIRKITDIGEDPFIHINKGSKTSGYSTHWRDLPEVTYRDIIFYLVETHSFYTIQQMRAYKGTDAYRFVYSGWVTTVRSKKCDDSKIIVTGKVRHSQQPSKTPCYSWVCTTADGIVLYGHCTCKAGLGEVCSHIAALLFYIDETVFHNTNATTNQECCTSRLCQWIVPKQLDKLELKMVKDMDFSNPKSRHSQLKERCATPRKEVKQPTEEEQSQFFRSIAACNQTSKVKCKPAILSLQDEFAEEYMPKTDSLPQNLLQLRQSDKLQTSLVSLQDEAAEIMTTLRVTPAQATNLQCSTCEQTQSKLWHTHRAGRVTASNMHAATHTSVDKPSTSLVKRICYPHTLQFSSDATDWGKNKEKEARNMYKEHLKSEHIHVNVSDCGLFIHPDFPHLGATPDGIVECECCGIGVCEVKCPYTCKNNTISSGVVKCLQRAESGDLCIDKRHPYYYQIQCQIFLTEAKYCDFIVWTNKDLHIERVYPDIPFWNDVVVKATSLFKKVLLPELIGAYWTRSAHPEE</sequence>
<evidence type="ECO:0000259" key="3">
    <source>
        <dbReference type="PROSITE" id="PS50966"/>
    </source>
</evidence>
<dbReference type="SUPFAM" id="SSF52980">
    <property type="entry name" value="Restriction endonuclease-like"/>
    <property type="match status" value="1"/>
</dbReference>
<feature type="domain" description="SWIM-type" evidence="3">
    <location>
        <begin position="140"/>
        <end position="176"/>
    </location>
</feature>
<dbReference type="PANTHER" id="PTHR47526:SF4">
    <property type="entry name" value="SWIM-TYPE DOMAIN-CONTAINING PROTEIN"/>
    <property type="match status" value="1"/>
</dbReference>
<dbReference type="CDD" id="cd22343">
    <property type="entry name" value="PDDEXK_lambda_exonuclease-like"/>
    <property type="match status" value="1"/>
</dbReference>
<evidence type="ECO:0000256" key="1">
    <source>
        <dbReference type="PROSITE-ProRule" id="PRU00325"/>
    </source>
</evidence>
<dbReference type="Gene3D" id="3.90.320.10">
    <property type="match status" value="1"/>
</dbReference>
<name>A0A914AGP7_PATMI</name>
<protein>
    <recommendedName>
        <fullName evidence="3">SWIM-type domain-containing protein</fullName>
    </recommendedName>
</protein>
<feature type="compositionally biased region" description="Basic and acidic residues" evidence="2">
    <location>
        <begin position="227"/>
        <end position="239"/>
    </location>
</feature>
<dbReference type="Pfam" id="PF09588">
    <property type="entry name" value="YqaJ"/>
    <property type="match status" value="1"/>
</dbReference>
<keyword evidence="1" id="KW-0863">Zinc-finger</keyword>
<evidence type="ECO:0000313" key="4">
    <source>
        <dbReference type="EnsemblMetazoa" id="XP_038062887.1"/>
    </source>
</evidence>
<dbReference type="InterPro" id="IPR019080">
    <property type="entry name" value="YqaJ_viral_recombinase"/>
</dbReference>
<proteinExistence type="predicted"/>
<dbReference type="PROSITE" id="PS50966">
    <property type="entry name" value="ZF_SWIM"/>
    <property type="match status" value="1"/>
</dbReference>
<dbReference type="EnsemblMetazoa" id="XM_038206959.1">
    <property type="protein sequence ID" value="XP_038062887.1"/>
    <property type="gene ID" value="LOC119733373"/>
</dbReference>
<dbReference type="GeneID" id="119733373"/>
<dbReference type="InterPro" id="IPR011604">
    <property type="entry name" value="PDDEXK-like_dom_sf"/>
</dbReference>
<evidence type="ECO:0000313" key="5">
    <source>
        <dbReference type="Proteomes" id="UP000887568"/>
    </source>
</evidence>